<keyword evidence="1" id="KW-0862">Zinc</keyword>
<dbReference type="STRING" id="10195.A0A3M7Q957"/>
<keyword evidence="1" id="KW-0863">Zinc-finger</keyword>
<dbReference type="PROSITE" id="PS00141">
    <property type="entry name" value="ASP_PROTEASE"/>
    <property type="match status" value="1"/>
</dbReference>
<organism evidence="4 5">
    <name type="scientific">Brachionus plicatilis</name>
    <name type="common">Marine rotifer</name>
    <name type="synonym">Brachionus muelleri</name>
    <dbReference type="NCBI Taxonomy" id="10195"/>
    <lineage>
        <taxon>Eukaryota</taxon>
        <taxon>Metazoa</taxon>
        <taxon>Spiralia</taxon>
        <taxon>Gnathifera</taxon>
        <taxon>Rotifera</taxon>
        <taxon>Eurotatoria</taxon>
        <taxon>Monogononta</taxon>
        <taxon>Pseudotrocha</taxon>
        <taxon>Ploima</taxon>
        <taxon>Brachionidae</taxon>
        <taxon>Brachionus</taxon>
    </lineage>
</organism>
<dbReference type="InterPro" id="IPR021109">
    <property type="entry name" value="Peptidase_aspartic_dom_sf"/>
</dbReference>
<feature type="region of interest" description="Disordered" evidence="2">
    <location>
        <begin position="145"/>
        <end position="185"/>
    </location>
</feature>
<gene>
    <name evidence="4" type="ORF">BpHYR1_005412</name>
</gene>
<dbReference type="InterPro" id="IPR001878">
    <property type="entry name" value="Znf_CCHC"/>
</dbReference>
<evidence type="ECO:0000259" key="3">
    <source>
        <dbReference type="PROSITE" id="PS50158"/>
    </source>
</evidence>
<dbReference type="PROSITE" id="PS50158">
    <property type="entry name" value="ZF_CCHC"/>
    <property type="match status" value="1"/>
</dbReference>
<dbReference type="InterPro" id="IPR050951">
    <property type="entry name" value="Retrovirus_Pol_polyprotein"/>
</dbReference>
<keyword evidence="5" id="KW-1185">Reference proteome</keyword>
<dbReference type="Proteomes" id="UP000276133">
    <property type="component" value="Unassembled WGS sequence"/>
</dbReference>
<evidence type="ECO:0000256" key="1">
    <source>
        <dbReference type="PROSITE-ProRule" id="PRU00047"/>
    </source>
</evidence>
<dbReference type="GO" id="GO:0006508">
    <property type="term" value="P:proteolysis"/>
    <property type="evidence" value="ECO:0007669"/>
    <property type="project" value="InterPro"/>
</dbReference>
<reference evidence="4 5" key="1">
    <citation type="journal article" date="2018" name="Sci. Rep.">
        <title>Genomic signatures of local adaptation to the degree of environmental predictability in rotifers.</title>
        <authorList>
            <person name="Franch-Gras L."/>
            <person name="Hahn C."/>
            <person name="Garcia-Roger E.M."/>
            <person name="Carmona M.J."/>
            <person name="Serra M."/>
            <person name="Gomez A."/>
        </authorList>
    </citation>
    <scope>NUCLEOTIDE SEQUENCE [LARGE SCALE GENOMIC DNA]</scope>
    <source>
        <strain evidence="4">HYR1</strain>
    </source>
</reference>
<accession>A0A3M7Q957</accession>
<dbReference type="GO" id="GO:0008270">
    <property type="term" value="F:zinc ion binding"/>
    <property type="evidence" value="ECO:0007669"/>
    <property type="project" value="UniProtKB-KW"/>
</dbReference>
<dbReference type="InterPro" id="IPR001969">
    <property type="entry name" value="Aspartic_peptidase_AS"/>
</dbReference>
<evidence type="ECO:0000256" key="2">
    <source>
        <dbReference type="SAM" id="MobiDB-lite"/>
    </source>
</evidence>
<dbReference type="AlphaFoldDB" id="A0A3M7Q957"/>
<name>A0A3M7Q957_BRAPC</name>
<keyword evidence="1" id="KW-0479">Metal-binding</keyword>
<sequence>MGEMAKATFLLLIGEEAFEVWKTLRKPDDTDTLKEAQEKLTKHFVEKKSVFTEKCVFRRAMKRQDESVNEYAMRLRRMAAHCEFGAALETEILSQFVVGVGIDEFQRECCRTNDLDLKAALEKARGYERVAENVSGLLKPTAAEMSSRSINYTERRPMSSGGSSNNNRPSWSTPSHGSSRQDCGYCGRRSHKEKSECPALNTECRKCGIRGHFAKVCRGTSGSKDAMRGGQQRASMQQFQARSSGGRSQIRQLTMDMDKYEVNKQEYDEFIRYRASCDWEVGTIGNRNRYNDGPRVSVQMGGTAVDFLIDTGAPINVIDQWTYEAMSNKPKLERCNSRLYGYRAEEPLPILGQFMCWVRRGQTEVAAGFVVIKGCADCLLSYRTALDLNTIKLMDETREVRAVSEEKVRPDLSQPIEERIKAIKSRGGPNGGTKEATTEAYSVRLARCGRRGDRQSDQGGGHA</sequence>
<comment type="caution">
    <text evidence="4">The sequence shown here is derived from an EMBL/GenBank/DDBJ whole genome shotgun (WGS) entry which is preliminary data.</text>
</comment>
<dbReference type="GO" id="GO:0003676">
    <property type="term" value="F:nucleic acid binding"/>
    <property type="evidence" value="ECO:0007669"/>
    <property type="project" value="InterPro"/>
</dbReference>
<dbReference type="SUPFAM" id="SSF50630">
    <property type="entry name" value="Acid proteases"/>
    <property type="match status" value="1"/>
</dbReference>
<proteinExistence type="predicted"/>
<dbReference type="EMBL" id="REGN01006946">
    <property type="protein sequence ID" value="RNA07779.1"/>
    <property type="molecule type" value="Genomic_DNA"/>
</dbReference>
<dbReference type="OrthoDB" id="6772952at2759"/>
<dbReference type="PANTHER" id="PTHR37984">
    <property type="entry name" value="PROTEIN CBG26694"/>
    <property type="match status" value="1"/>
</dbReference>
<dbReference type="PANTHER" id="PTHR37984:SF11">
    <property type="entry name" value="INTEGRASE CATALYTIC DOMAIN-CONTAINING PROTEIN"/>
    <property type="match status" value="1"/>
</dbReference>
<feature type="domain" description="CCHC-type" evidence="3">
    <location>
        <begin position="204"/>
        <end position="218"/>
    </location>
</feature>
<dbReference type="Gene3D" id="2.40.70.10">
    <property type="entry name" value="Acid Proteases"/>
    <property type="match status" value="1"/>
</dbReference>
<feature type="compositionally biased region" description="Low complexity" evidence="2">
    <location>
        <begin position="158"/>
        <end position="172"/>
    </location>
</feature>
<evidence type="ECO:0000313" key="4">
    <source>
        <dbReference type="EMBL" id="RNA07779.1"/>
    </source>
</evidence>
<protein>
    <submittedName>
        <fullName evidence="4">Zinc finger protein</fullName>
    </submittedName>
</protein>
<dbReference type="GO" id="GO:0004190">
    <property type="term" value="F:aspartic-type endopeptidase activity"/>
    <property type="evidence" value="ECO:0007669"/>
    <property type="project" value="InterPro"/>
</dbReference>
<evidence type="ECO:0000313" key="5">
    <source>
        <dbReference type="Proteomes" id="UP000276133"/>
    </source>
</evidence>